<protein>
    <submittedName>
        <fullName evidence="1">Uncharacterized protein</fullName>
    </submittedName>
</protein>
<dbReference type="AlphaFoldDB" id="A0A645J6C9"/>
<reference evidence="1" key="1">
    <citation type="submission" date="2019-08" db="EMBL/GenBank/DDBJ databases">
        <authorList>
            <person name="Kucharzyk K."/>
            <person name="Murdoch R.W."/>
            <person name="Higgins S."/>
            <person name="Loffler F."/>
        </authorList>
    </citation>
    <scope>NUCLEOTIDE SEQUENCE</scope>
</reference>
<accession>A0A645J6C9</accession>
<organism evidence="1">
    <name type="scientific">bioreactor metagenome</name>
    <dbReference type="NCBI Taxonomy" id="1076179"/>
    <lineage>
        <taxon>unclassified sequences</taxon>
        <taxon>metagenomes</taxon>
        <taxon>ecological metagenomes</taxon>
    </lineage>
</organism>
<comment type="caution">
    <text evidence="1">The sequence shown here is derived from an EMBL/GenBank/DDBJ whole genome shotgun (WGS) entry which is preliminary data.</text>
</comment>
<evidence type="ECO:0000313" key="1">
    <source>
        <dbReference type="EMBL" id="MPN59171.1"/>
    </source>
</evidence>
<sequence>MPLCGVALDFNGKVERYKKGDIIFIPSGEKDKHKAILSAGEQITLLMFELV</sequence>
<name>A0A645J6C9_9ZZZZ</name>
<dbReference type="EMBL" id="VSSQ01132867">
    <property type="protein sequence ID" value="MPN59171.1"/>
    <property type="molecule type" value="Genomic_DNA"/>
</dbReference>
<proteinExistence type="predicted"/>
<gene>
    <name evidence="1" type="ORF">SDC9_206891</name>
</gene>